<dbReference type="AlphaFoldDB" id="A0A0A9BW07"/>
<reference evidence="1" key="1">
    <citation type="submission" date="2014-09" db="EMBL/GenBank/DDBJ databases">
        <authorList>
            <person name="Magalhaes I.L.F."/>
            <person name="Oliveira U."/>
            <person name="Santos F.R."/>
            <person name="Vidigal T.H.D.A."/>
            <person name="Brescovit A.D."/>
            <person name="Santos A.J."/>
        </authorList>
    </citation>
    <scope>NUCLEOTIDE SEQUENCE</scope>
    <source>
        <tissue evidence="1">Shoot tissue taken approximately 20 cm above the soil surface</tissue>
    </source>
</reference>
<evidence type="ECO:0000313" key="1">
    <source>
        <dbReference type="EMBL" id="JAD67481.1"/>
    </source>
</evidence>
<accession>A0A0A9BW07</accession>
<name>A0A0A9BW07_ARUDO</name>
<proteinExistence type="predicted"/>
<organism evidence="1">
    <name type="scientific">Arundo donax</name>
    <name type="common">Giant reed</name>
    <name type="synonym">Donax arundinaceus</name>
    <dbReference type="NCBI Taxonomy" id="35708"/>
    <lineage>
        <taxon>Eukaryota</taxon>
        <taxon>Viridiplantae</taxon>
        <taxon>Streptophyta</taxon>
        <taxon>Embryophyta</taxon>
        <taxon>Tracheophyta</taxon>
        <taxon>Spermatophyta</taxon>
        <taxon>Magnoliopsida</taxon>
        <taxon>Liliopsida</taxon>
        <taxon>Poales</taxon>
        <taxon>Poaceae</taxon>
        <taxon>PACMAD clade</taxon>
        <taxon>Arundinoideae</taxon>
        <taxon>Arundineae</taxon>
        <taxon>Arundo</taxon>
    </lineage>
</organism>
<reference evidence="1" key="2">
    <citation type="journal article" date="2015" name="Data Brief">
        <title>Shoot transcriptome of the giant reed, Arundo donax.</title>
        <authorList>
            <person name="Barrero R.A."/>
            <person name="Guerrero F.D."/>
            <person name="Moolhuijzen P."/>
            <person name="Goolsby J.A."/>
            <person name="Tidwell J."/>
            <person name="Bellgard S.E."/>
            <person name="Bellgard M.I."/>
        </authorList>
    </citation>
    <scope>NUCLEOTIDE SEQUENCE</scope>
    <source>
        <tissue evidence="1">Shoot tissue taken approximately 20 cm above the soil surface</tissue>
    </source>
</reference>
<dbReference type="EMBL" id="GBRH01230414">
    <property type="protein sequence ID" value="JAD67481.1"/>
    <property type="molecule type" value="Transcribed_RNA"/>
</dbReference>
<sequence length="29" mass="3200">MNYSILLTPLASCQGATDTTYKLMCLLSF</sequence>
<protein>
    <submittedName>
        <fullName evidence="1">Uncharacterized protein</fullName>
    </submittedName>
</protein>